<proteinExistence type="inferred from homology"/>
<comment type="caution">
    <text evidence="14">The sequence shown here is derived from an EMBL/GenBank/DDBJ whole genome shotgun (WGS) entry which is preliminary data.</text>
</comment>
<dbReference type="CDD" id="cd13653">
    <property type="entry name" value="PBP2_phosphate_like_1"/>
    <property type="match status" value="1"/>
</dbReference>
<evidence type="ECO:0000313" key="14">
    <source>
        <dbReference type="EMBL" id="PEM67029.1"/>
    </source>
</evidence>
<evidence type="ECO:0000256" key="9">
    <source>
        <dbReference type="ARBA" id="ARBA00023136"/>
    </source>
</evidence>
<dbReference type="EMBL" id="NUDP01000079">
    <property type="protein sequence ID" value="PEM67029.1"/>
    <property type="molecule type" value="Genomic_DNA"/>
</dbReference>
<evidence type="ECO:0000259" key="13">
    <source>
        <dbReference type="Pfam" id="PF12849"/>
    </source>
</evidence>
<dbReference type="PANTHER" id="PTHR30570:SF4">
    <property type="entry name" value="PHOSPHATE-BINDING PROTEIN PSTS 1"/>
    <property type="match status" value="1"/>
</dbReference>
<dbReference type="SUPFAM" id="SSF53850">
    <property type="entry name" value="Periplasmic binding protein-like II"/>
    <property type="match status" value="1"/>
</dbReference>
<dbReference type="PANTHER" id="PTHR30570">
    <property type="entry name" value="PERIPLASMIC PHOSPHATE BINDING COMPONENT OF PHOSPHATE ABC TRANSPORTER"/>
    <property type="match status" value="1"/>
</dbReference>
<organism evidence="14 15">
    <name type="scientific">Bacillus pseudomycoides</name>
    <dbReference type="NCBI Taxonomy" id="64104"/>
    <lineage>
        <taxon>Bacteria</taxon>
        <taxon>Bacillati</taxon>
        <taxon>Bacillota</taxon>
        <taxon>Bacilli</taxon>
        <taxon>Bacillales</taxon>
        <taxon>Bacillaceae</taxon>
        <taxon>Bacillus</taxon>
        <taxon>Bacillus cereus group</taxon>
    </lineage>
</organism>
<comment type="function">
    <text evidence="1">Part of the ABC transporter complex PstSACB involved in phosphate import.</text>
</comment>
<evidence type="ECO:0000256" key="5">
    <source>
        <dbReference type="ARBA" id="ARBA00022448"/>
    </source>
</evidence>
<feature type="domain" description="PBP" evidence="13">
    <location>
        <begin position="63"/>
        <end position="300"/>
    </location>
</feature>
<evidence type="ECO:0000256" key="4">
    <source>
        <dbReference type="ARBA" id="ARBA00011529"/>
    </source>
</evidence>
<reference evidence="14 15" key="1">
    <citation type="submission" date="2017-09" db="EMBL/GenBank/DDBJ databases">
        <title>Large-scale bioinformatics analysis of Bacillus genomes uncovers conserved roles of natural products in bacterial physiology.</title>
        <authorList>
            <consortium name="Agbiome Team Llc"/>
            <person name="Bleich R.M."/>
            <person name="Grubbs K.J."/>
            <person name="Santa Maria K.C."/>
            <person name="Allen S.E."/>
            <person name="Farag S."/>
            <person name="Shank E.A."/>
            <person name="Bowers A."/>
        </authorList>
    </citation>
    <scope>NUCLEOTIDE SEQUENCE [LARGE SCALE GENOMIC DNA]</scope>
    <source>
        <strain evidence="14 15">AFS009893</strain>
    </source>
</reference>
<comment type="subcellular location">
    <subcellularLocation>
        <location evidence="2 12">Cell membrane</location>
        <topology evidence="2 12">Lipid-anchor</topology>
    </subcellularLocation>
</comment>
<dbReference type="GO" id="GO:0005886">
    <property type="term" value="C:plasma membrane"/>
    <property type="evidence" value="ECO:0007669"/>
    <property type="project" value="UniProtKB-SubCell"/>
</dbReference>
<accession>A0A2C0VXB7</accession>
<gene>
    <name evidence="14" type="ORF">CN613_20285</name>
</gene>
<dbReference type="InterPro" id="IPR024370">
    <property type="entry name" value="PBP_domain"/>
</dbReference>
<dbReference type="Pfam" id="PF12849">
    <property type="entry name" value="PBP_like_2"/>
    <property type="match status" value="1"/>
</dbReference>
<protein>
    <recommendedName>
        <fullName evidence="12">Phosphate-binding protein</fullName>
    </recommendedName>
</protein>
<evidence type="ECO:0000256" key="6">
    <source>
        <dbReference type="ARBA" id="ARBA00022475"/>
    </source>
</evidence>
<keyword evidence="7 12" id="KW-0592">Phosphate transport</keyword>
<evidence type="ECO:0000256" key="1">
    <source>
        <dbReference type="ARBA" id="ARBA00002841"/>
    </source>
</evidence>
<comment type="function">
    <text evidence="12">Involved in the system for phosphate transport across the cytoplasmic membrane.</text>
</comment>
<dbReference type="GO" id="GO:0006817">
    <property type="term" value="P:phosphate ion transport"/>
    <property type="evidence" value="ECO:0007669"/>
    <property type="project" value="UniProtKB-UniRule"/>
</dbReference>
<dbReference type="InterPro" id="IPR011862">
    <property type="entry name" value="Phos-bd"/>
</dbReference>
<sequence length="322" mass="34160">MNLCSKEVDECEKAIIQMGVQDMVMKKGIKFSLAALVVAGALVGCGKSESTDSKETAKGSNDAKQELSGTIAAAGSTALQPLAEEAGKKFMEKNSKVSIQVQGGGSGTGINQVASGAVQIGNSDVPAADKIKDPEKAKELVDNKVAGIAFALVVNKDVKVDNLTVKQVQDIFSGKVTNWKELGGKDEKINVVNRPASSGTRATFEKTVMKDAKINDGTGTTQDSNGAVEQAINSTPGSISYLAMSYMVGDKKGALQTVKIDGAEPKVENISAGKYPFWSYEYMVTKGEAKEATKAYIDYVKGKDFEKQVEDMGYIPMSKLNK</sequence>
<keyword evidence="11 12" id="KW-0449">Lipoprotein</keyword>
<comment type="subunit">
    <text evidence="4 12">The complex is composed of two ATP-binding proteins (PstB), two transmembrane proteins (PstC and PstA) and a solute-binding protein (PstS).</text>
</comment>
<evidence type="ECO:0000256" key="8">
    <source>
        <dbReference type="ARBA" id="ARBA00022729"/>
    </source>
</evidence>
<dbReference type="GO" id="GO:0042301">
    <property type="term" value="F:phosphate ion binding"/>
    <property type="evidence" value="ECO:0007669"/>
    <property type="project" value="UniProtKB-UniRule"/>
</dbReference>
<dbReference type="Gene3D" id="3.40.190.10">
    <property type="entry name" value="Periplasmic binding protein-like II"/>
    <property type="match status" value="2"/>
</dbReference>
<evidence type="ECO:0000256" key="3">
    <source>
        <dbReference type="ARBA" id="ARBA00008725"/>
    </source>
</evidence>
<evidence type="ECO:0000256" key="11">
    <source>
        <dbReference type="ARBA" id="ARBA00023288"/>
    </source>
</evidence>
<keyword evidence="6 12" id="KW-1003">Cell membrane</keyword>
<evidence type="ECO:0000256" key="10">
    <source>
        <dbReference type="ARBA" id="ARBA00023139"/>
    </source>
</evidence>
<evidence type="ECO:0000313" key="15">
    <source>
        <dbReference type="Proteomes" id="UP000219775"/>
    </source>
</evidence>
<dbReference type="Proteomes" id="UP000219775">
    <property type="component" value="Unassembled WGS sequence"/>
</dbReference>
<dbReference type="AlphaFoldDB" id="A0A2B5HSL4"/>
<evidence type="ECO:0000256" key="12">
    <source>
        <dbReference type="RuleBase" id="RU367119"/>
    </source>
</evidence>
<dbReference type="InterPro" id="IPR050811">
    <property type="entry name" value="Phosphate_ABC_transporter"/>
</dbReference>
<name>A0A2B5HSL4_9BACI</name>
<keyword evidence="10 12" id="KW-0564">Palmitate</keyword>
<accession>A0A2B5HSL4</accession>
<comment type="similarity">
    <text evidence="3 12">Belongs to the PstS family.</text>
</comment>
<keyword evidence="9" id="KW-0472">Membrane</keyword>
<evidence type="ECO:0000256" key="2">
    <source>
        <dbReference type="ARBA" id="ARBA00004193"/>
    </source>
</evidence>
<keyword evidence="5 12" id="KW-0813">Transport</keyword>
<dbReference type="FunFam" id="3.40.190.10:FF:000107">
    <property type="entry name" value="Phosphate ABC transporter, phosphate-binding protein"/>
    <property type="match status" value="1"/>
</dbReference>
<dbReference type="NCBIfam" id="TIGR02136">
    <property type="entry name" value="ptsS_2"/>
    <property type="match status" value="1"/>
</dbReference>
<keyword evidence="8" id="KW-0732">Signal</keyword>
<evidence type="ECO:0000256" key="7">
    <source>
        <dbReference type="ARBA" id="ARBA00022592"/>
    </source>
</evidence>